<protein>
    <recommendedName>
        <fullName evidence="3">Oxidoreductase</fullName>
    </recommendedName>
</protein>
<accession>W3XHH0</accession>
<dbReference type="STRING" id="1229662.W3XHH0"/>
<dbReference type="AlphaFoldDB" id="W3XHH0"/>
<reference evidence="2" key="1">
    <citation type="journal article" date="2015" name="BMC Genomics">
        <title>Genomic and transcriptomic analysis of the endophytic fungus Pestalotiopsis fici reveals its lifestyle and high potential for synthesis of natural products.</title>
        <authorList>
            <person name="Wang X."/>
            <person name="Zhang X."/>
            <person name="Liu L."/>
            <person name="Xiang M."/>
            <person name="Wang W."/>
            <person name="Sun X."/>
            <person name="Che Y."/>
            <person name="Guo L."/>
            <person name="Liu G."/>
            <person name="Guo L."/>
            <person name="Wang C."/>
            <person name="Yin W.B."/>
            <person name="Stadler M."/>
            <person name="Zhang X."/>
            <person name="Liu X."/>
        </authorList>
    </citation>
    <scope>NUCLEOTIDE SEQUENCE [LARGE SCALE GENOMIC DNA]</scope>
    <source>
        <strain evidence="2">W106-1 / CGMCC3.15140</strain>
    </source>
</reference>
<dbReference type="OMA" id="YHVKHAS"/>
<sequence length="261" mass="28032">MADNSSFLPGPTSGAGIARVLADPEQGNLAVALLARNKENLESLCNSLRQTSHGGVLYPFPCDTRPANLRRVFGEITAHDAFQGLPLELAIFHVKHALKAPYLETDPADFEKSVAEYATGAFAFGQEALRQFYAQAEGGQTVLSPSHPAKKGTVIFTGTLGALRTNEGFGAYGAGRSAVRAVAQALGKEHSRHGVHVVHTIANGPIKDVVAADGQQQQDDGIRAGKTMSAESVGRTYLWLSRMPPDLWVDELDMRPAQEKW</sequence>
<dbReference type="GeneID" id="19268566"/>
<dbReference type="HOGENOM" id="CLU_010194_17_0_1"/>
<dbReference type="EMBL" id="KI912110">
    <property type="protein sequence ID" value="ETS85528.1"/>
    <property type="molecule type" value="Genomic_DNA"/>
</dbReference>
<dbReference type="InParanoid" id="W3XHH0"/>
<dbReference type="Pfam" id="PF13561">
    <property type="entry name" value="adh_short_C2"/>
    <property type="match status" value="1"/>
</dbReference>
<proteinExistence type="predicted"/>
<dbReference type="RefSeq" id="XP_007830325.1">
    <property type="nucleotide sequence ID" value="XM_007832134.1"/>
</dbReference>
<evidence type="ECO:0000313" key="1">
    <source>
        <dbReference type="EMBL" id="ETS85528.1"/>
    </source>
</evidence>
<dbReference type="SUPFAM" id="SSF51735">
    <property type="entry name" value="NAD(P)-binding Rossmann-fold domains"/>
    <property type="match status" value="1"/>
</dbReference>
<organism evidence="1 2">
    <name type="scientific">Pestalotiopsis fici (strain W106-1 / CGMCC3.15140)</name>
    <dbReference type="NCBI Taxonomy" id="1229662"/>
    <lineage>
        <taxon>Eukaryota</taxon>
        <taxon>Fungi</taxon>
        <taxon>Dikarya</taxon>
        <taxon>Ascomycota</taxon>
        <taxon>Pezizomycotina</taxon>
        <taxon>Sordariomycetes</taxon>
        <taxon>Xylariomycetidae</taxon>
        <taxon>Amphisphaeriales</taxon>
        <taxon>Sporocadaceae</taxon>
        <taxon>Pestalotiopsis</taxon>
    </lineage>
</organism>
<name>W3XHH0_PESFW</name>
<dbReference type="Proteomes" id="UP000030651">
    <property type="component" value="Unassembled WGS sequence"/>
</dbReference>
<dbReference type="PANTHER" id="PTHR43431:SF7">
    <property type="entry name" value="OXIDOREDUCTASE, SHORT CHAIN DEHYDROGENASE_REDUCTASE FAMILY (AFU_ORTHOLOGUE AFUA_5G14000)"/>
    <property type="match status" value="1"/>
</dbReference>
<dbReference type="KEGG" id="pfy:PFICI_03553"/>
<dbReference type="PANTHER" id="PTHR43431">
    <property type="entry name" value="OXIDOREDUCTASE, SHORT CHAIN DEHYDROGENASE/REDUCTASE FAMILY (AFU_ORTHOLOGUE AFUA_5G14000)"/>
    <property type="match status" value="1"/>
</dbReference>
<dbReference type="eggNOG" id="KOG1014">
    <property type="taxonomic scope" value="Eukaryota"/>
</dbReference>
<dbReference type="InterPro" id="IPR036291">
    <property type="entry name" value="NAD(P)-bd_dom_sf"/>
</dbReference>
<dbReference type="Gene3D" id="3.40.50.720">
    <property type="entry name" value="NAD(P)-binding Rossmann-like Domain"/>
    <property type="match status" value="1"/>
</dbReference>
<dbReference type="InterPro" id="IPR002347">
    <property type="entry name" value="SDR_fam"/>
</dbReference>
<gene>
    <name evidence="1" type="ORF">PFICI_03553</name>
</gene>
<evidence type="ECO:0008006" key="3">
    <source>
        <dbReference type="Google" id="ProtNLM"/>
    </source>
</evidence>
<keyword evidence="2" id="KW-1185">Reference proteome</keyword>
<dbReference type="OrthoDB" id="5399006at2759"/>
<evidence type="ECO:0000313" key="2">
    <source>
        <dbReference type="Proteomes" id="UP000030651"/>
    </source>
</evidence>